<accession>A0ABZ0RUT7</accession>
<proteinExistence type="predicted"/>
<name>A0ABZ0RUT7_9BACI</name>
<evidence type="ECO:0000313" key="2">
    <source>
        <dbReference type="Proteomes" id="UP001322664"/>
    </source>
</evidence>
<gene>
    <name evidence="1" type="ORF">R6U77_12030</name>
</gene>
<dbReference type="EMBL" id="CP137624">
    <property type="protein sequence ID" value="WPK10610.1"/>
    <property type="molecule type" value="Genomic_DNA"/>
</dbReference>
<keyword evidence="2" id="KW-1185">Reference proteome</keyword>
<reference evidence="1 2" key="1">
    <citation type="submission" date="2023-09" db="EMBL/GenBank/DDBJ databases">
        <authorList>
            <person name="Page C.A."/>
            <person name="Perez-Diaz I.M."/>
        </authorList>
    </citation>
    <scope>NUCLEOTIDE SEQUENCE [LARGE SCALE GENOMIC DNA]</scope>
    <source>
        <strain evidence="1 2">Ll15</strain>
    </source>
</reference>
<organism evidence="1 2">
    <name type="scientific">Lysinibacillus louembei</name>
    <dbReference type="NCBI Taxonomy" id="1470088"/>
    <lineage>
        <taxon>Bacteria</taxon>
        <taxon>Bacillati</taxon>
        <taxon>Bacillota</taxon>
        <taxon>Bacilli</taxon>
        <taxon>Bacillales</taxon>
        <taxon>Bacillaceae</taxon>
        <taxon>Lysinibacillus</taxon>
    </lineage>
</organism>
<evidence type="ECO:0000313" key="1">
    <source>
        <dbReference type="EMBL" id="WPK10610.1"/>
    </source>
</evidence>
<sequence>MRNQLIKALQHQLLLDIIYIAKDGKMSKRRVKLIKIASETVQAYCFTKQAKRTFIIENILAIAPSKQKGHQNIV</sequence>
<dbReference type="RefSeq" id="WP_319835821.1">
    <property type="nucleotide sequence ID" value="NZ_CP137624.1"/>
</dbReference>
<dbReference type="Proteomes" id="UP001322664">
    <property type="component" value="Chromosome"/>
</dbReference>
<protein>
    <submittedName>
        <fullName evidence="1">Transcriptional regulator</fullName>
    </submittedName>
</protein>